<organism evidence="2 3">
    <name type="scientific">Aphanothece hegewaldii CCALA 016</name>
    <dbReference type="NCBI Taxonomy" id="2107694"/>
    <lineage>
        <taxon>Bacteria</taxon>
        <taxon>Bacillati</taxon>
        <taxon>Cyanobacteriota</taxon>
        <taxon>Cyanophyceae</taxon>
        <taxon>Oscillatoriophycideae</taxon>
        <taxon>Chroococcales</taxon>
        <taxon>Aphanothecaceae</taxon>
        <taxon>Aphanothece</taxon>
    </lineage>
</organism>
<dbReference type="PANTHER" id="PTHR35400:SF1">
    <property type="entry name" value="SLR1083 PROTEIN"/>
    <property type="match status" value="1"/>
</dbReference>
<dbReference type="InterPro" id="IPR008538">
    <property type="entry name" value="Uma2"/>
</dbReference>
<proteinExistence type="predicted"/>
<dbReference type="OrthoDB" id="509866at2"/>
<dbReference type="Proteomes" id="UP000239001">
    <property type="component" value="Unassembled WGS sequence"/>
</dbReference>
<evidence type="ECO:0000259" key="1">
    <source>
        <dbReference type="Pfam" id="PF05685"/>
    </source>
</evidence>
<dbReference type="Gene3D" id="3.90.1570.10">
    <property type="entry name" value="tt1808, chain A"/>
    <property type="match status" value="1"/>
</dbReference>
<name>A0A2T1LV45_9CHRO</name>
<reference evidence="2 3" key="1">
    <citation type="submission" date="2018-03" db="EMBL/GenBank/DDBJ databases">
        <title>The ancient ancestry and fast evolution of plastids.</title>
        <authorList>
            <person name="Moore K.R."/>
            <person name="Magnabosco C."/>
            <person name="Momper L."/>
            <person name="Gold D.A."/>
            <person name="Bosak T."/>
            <person name="Fournier G.P."/>
        </authorList>
    </citation>
    <scope>NUCLEOTIDE SEQUENCE [LARGE SCALE GENOMIC DNA]</scope>
    <source>
        <strain evidence="2 3">CCALA 016</strain>
    </source>
</reference>
<keyword evidence="3" id="KW-1185">Reference proteome</keyword>
<sequence length="189" mass="21974">MISQSTKTLAKWSLDDYHRMIDAGILDDRNVELLSGEIVEMTPESPFHRVYGEGLAHYLRNRLKDRAWVSEARPITLADSEPEPDIAIVRLPWFQYSQHHPYSEDIFWLIEISDSTLNKDLNEKKQLYAQAGILEYWVIDVKAKKVIVFQQPEGISYRIQLEYRTGKISPLAFPDVEIPIEKIFNGQII</sequence>
<dbReference type="SUPFAM" id="SSF52980">
    <property type="entry name" value="Restriction endonuclease-like"/>
    <property type="match status" value="1"/>
</dbReference>
<dbReference type="InterPro" id="IPR012296">
    <property type="entry name" value="Nuclease_put_TT1808"/>
</dbReference>
<dbReference type="PANTHER" id="PTHR35400">
    <property type="entry name" value="SLR1083 PROTEIN"/>
    <property type="match status" value="1"/>
</dbReference>
<dbReference type="Pfam" id="PF05685">
    <property type="entry name" value="Uma2"/>
    <property type="match status" value="1"/>
</dbReference>
<dbReference type="AlphaFoldDB" id="A0A2T1LV45"/>
<dbReference type="EMBL" id="PXOH01000019">
    <property type="protein sequence ID" value="PSF35547.1"/>
    <property type="molecule type" value="Genomic_DNA"/>
</dbReference>
<comment type="caution">
    <text evidence="2">The sequence shown here is derived from an EMBL/GenBank/DDBJ whole genome shotgun (WGS) entry which is preliminary data.</text>
</comment>
<dbReference type="InterPro" id="IPR011335">
    <property type="entry name" value="Restrct_endonuc-II-like"/>
</dbReference>
<evidence type="ECO:0000313" key="2">
    <source>
        <dbReference type="EMBL" id="PSF35547.1"/>
    </source>
</evidence>
<protein>
    <recommendedName>
        <fullName evidence="1">Putative restriction endonuclease domain-containing protein</fullName>
    </recommendedName>
</protein>
<dbReference type="RefSeq" id="WP_106457959.1">
    <property type="nucleotide sequence ID" value="NZ_PXOH01000019.1"/>
</dbReference>
<evidence type="ECO:0000313" key="3">
    <source>
        <dbReference type="Proteomes" id="UP000239001"/>
    </source>
</evidence>
<feature type="domain" description="Putative restriction endonuclease" evidence="1">
    <location>
        <begin position="15"/>
        <end position="180"/>
    </location>
</feature>
<reference evidence="2 3" key="2">
    <citation type="submission" date="2018-03" db="EMBL/GenBank/DDBJ databases">
        <authorList>
            <person name="Keele B.F."/>
        </authorList>
    </citation>
    <scope>NUCLEOTIDE SEQUENCE [LARGE SCALE GENOMIC DNA]</scope>
    <source>
        <strain evidence="2 3">CCALA 016</strain>
    </source>
</reference>
<dbReference type="CDD" id="cd06260">
    <property type="entry name" value="DUF820-like"/>
    <property type="match status" value="1"/>
</dbReference>
<gene>
    <name evidence="2" type="ORF">C7H19_16175</name>
</gene>
<accession>A0A2T1LV45</accession>